<dbReference type="PANTHER" id="PTHR35011">
    <property type="entry name" value="2,3-DIKETO-L-GULONATE TRAP TRANSPORTER SMALL PERMEASE PROTEIN YIAM"/>
    <property type="match status" value="1"/>
</dbReference>
<keyword evidence="4 9" id="KW-0997">Cell inner membrane</keyword>
<evidence type="ECO:0000256" key="7">
    <source>
        <dbReference type="ARBA" id="ARBA00023136"/>
    </source>
</evidence>
<dbReference type="EMBL" id="MDTQ01000001">
    <property type="protein sequence ID" value="ODC02797.1"/>
    <property type="molecule type" value="Genomic_DNA"/>
</dbReference>
<dbReference type="STRING" id="197479.BFW38_03780"/>
<dbReference type="Pfam" id="PF04290">
    <property type="entry name" value="DctQ"/>
    <property type="match status" value="1"/>
</dbReference>
<dbReference type="RefSeq" id="WP_068997192.1">
    <property type="nucleotide sequence ID" value="NZ_MDTQ01000001.1"/>
</dbReference>
<comment type="subcellular location">
    <subcellularLocation>
        <location evidence="1 9">Cell inner membrane</location>
        <topology evidence="1 9">Multi-pass membrane protein</topology>
    </subcellularLocation>
</comment>
<dbReference type="GO" id="GO:0015740">
    <property type="term" value="P:C4-dicarboxylate transport"/>
    <property type="evidence" value="ECO:0007669"/>
    <property type="project" value="TreeGrafter"/>
</dbReference>
<feature type="transmembrane region" description="Helical" evidence="9">
    <location>
        <begin position="129"/>
        <end position="150"/>
    </location>
</feature>
<evidence type="ECO:0000256" key="9">
    <source>
        <dbReference type="RuleBase" id="RU369079"/>
    </source>
</evidence>
<comment type="caution">
    <text evidence="11">The sequence shown here is derived from an EMBL/GenBank/DDBJ whole genome shotgun (WGS) entry which is preliminary data.</text>
</comment>
<evidence type="ECO:0000256" key="3">
    <source>
        <dbReference type="ARBA" id="ARBA00022475"/>
    </source>
</evidence>
<dbReference type="AlphaFoldDB" id="A0A1E2V733"/>
<dbReference type="OrthoDB" id="5801785at2"/>
<evidence type="ECO:0000256" key="5">
    <source>
        <dbReference type="ARBA" id="ARBA00022692"/>
    </source>
</evidence>
<organism evidence="11 12">
    <name type="scientific">Terasakiispira papahanaumokuakeensis</name>
    <dbReference type="NCBI Taxonomy" id="197479"/>
    <lineage>
        <taxon>Bacteria</taxon>
        <taxon>Pseudomonadati</taxon>
        <taxon>Pseudomonadota</taxon>
        <taxon>Gammaproteobacteria</taxon>
        <taxon>Oceanospirillales</taxon>
        <taxon>Terasakiispira</taxon>
    </lineage>
</organism>
<evidence type="ECO:0000313" key="11">
    <source>
        <dbReference type="EMBL" id="ODC02797.1"/>
    </source>
</evidence>
<evidence type="ECO:0000256" key="4">
    <source>
        <dbReference type="ARBA" id="ARBA00022519"/>
    </source>
</evidence>
<dbReference type="GO" id="GO:0005886">
    <property type="term" value="C:plasma membrane"/>
    <property type="evidence" value="ECO:0007669"/>
    <property type="project" value="UniProtKB-SubCell"/>
</dbReference>
<evidence type="ECO:0000259" key="10">
    <source>
        <dbReference type="Pfam" id="PF04290"/>
    </source>
</evidence>
<feature type="domain" description="Tripartite ATP-independent periplasmic transporters DctQ component" evidence="10">
    <location>
        <begin position="26"/>
        <end position="149"/>
    </location>
</feature>
<sequence>MIRIEQIRLITEKILEFFTVTLLLSLTLIVLLAVAFRTLGSSITWYDEVASIGLAWLSFYGANLAAIKRAHMGFPSFVSNAHPFIRIILFILSELIVVSFFIIMAYYGYQVLDVLAWDSLVSLPQVSLTFTQSVIPVSSVLFIICELLSLPGAWKKMKQGIDSDHEAIEEAIRLAEQGLKEQRL</sequence>
<name>A0A1E2V733_9GAMM</name>
<dbReference type="PANTHER" id="PTHR35011:SF2">
    <property type="entry name" value="2,3-DIKETO-L-GULONATE TRAP TRANSPORTER SMALL PERMEASE PROTEIN YIAM"/>
    <property type="match status" value="1"/>
</dbReference>
<feature type="transmembrane region" description="Helical" evidence="9">
    <location>
        <begin position="14"/>
        <end position="37"/>
    </location>
</feature>
<gene>
    <name evidence="11" type="ORF">BFW38_03780</name>
</gene>
<comment type="similarity">
    <text evidence="8 9">Belongs to the TRAP transporter small permease family.</text>
</comment>
<dbReference type="Proteomes" id="UP000094291">
    <property type="component" value="Unassembled WGS sequence"/>
</dbReference>
<accession>A0A1E2V733</accession>
<keyword evidence="7 9" id="KW-0472">Membrane</keyword>
<keyword evidence="5 9" id="KW-0812">Transmembrane</keyword>
<proteinExistence type="inferred from homology"/>
<dbReference type="GO" id="GO:0022857">
    <property type="term" value="F:transmembrane transporter activity"/>
    <property type="evidence" value="ECO:0007669"/>
    <property type="project" value="UniProtKB-UniRule"/>
</dbReference>
<evidence type="ECO:0000256" key="6">
    <source>
        <dbReference type="ARBA" id="ARBA00022989"/>
    </source>
</evidence>
<dbReference type="InterPro" id="IPR007387">
    <property type="entry name" value="TRAP_DctQ"/>
</dbReference>
<keyword evidence="6 9" id="KW-1133">Transmembrane helix</keyword>
<keyword evidence="12" id="KW-1185">Reference proteome</keyword>
<keyword evidence="3" id="KW-1003">Cell membrane</keyword>
<keyword evidence="2 9" id="KW-0813">Transport</keyword>
<evidence type="ECO:0000256" key="2">
    <source>
        <dbReference type="ARBA" id="ARBA00022448"/>
    </source>
</evidence>
<reference evidence="11 12" key="1">
    <citation type="submission" date="2016-08" db="EMBL/GenBank/DDBJ databases">
        <authorList>
            <person name="Seilhamer J.J."/>
        </authorList>
    </citation>
    <scope>NUCLEOTIDE SEQUENCE [LARGE SCALE GENOMIC DNA]</scope>
    <source>
        <strain evidence="11 12">PH27A</strain>
    </source>
</reference>
<protein>
    <recommendedName>
        <fullName evidence="9">TRAP transporter small permease protein</fullName>
    </recommendedName>
</protein>
<feature type="transmembrane region" description="Helical" evidence="9">
    <location>
        <begin position="49"/>
        <end position="67"/>
    </location>
</feature>
<comment type="function">
    <text evidence="9">Part of the tripartite ATP-independent periplasmic (TRAP) transport system.</text>
</comment>
<feature type="transmembrane region" description="Helical" evidence="9">
    <location>
        <begin position="87"/>
        <end position="109"/>
    </location>
</feature>
<evidence type="ECO:0000256" key="8">
    <source>
        <dbReference type="ARBA" id="ARBA00038436"/>
    </source>
</evidence>
<comment type="subunit">
    <text evidence="9">The complex comprises the extracytoplasmic solute receptor protein and the two transmembrane proteins.</text>
</comment>
<evidence type="ECO:0000256" key="1">
    <source>
        <dbReference type="ARBA" id="ARBA00004429"/>
    </source>
</evidence>
<dbReference type="InterPro" id="IPR055348">
    <property type="entry name" value="DctQ"/>
</dbReference>
<evidence type="ECO:0000313" key="12">
    <source>
        <dbReference type="Proteomes" id="UP000094291"/>
    </source>
</evidence>